<evidence type="ECO:0000313" key="3">
    <source>
        <dbReference type="Proteomes" id="UP001148614"/>
    </source>
</evidence>
<keyword evidence="3" id="KW-1185">Reference proteome</keyword>
<comment type="caution">
    <text evidence="2">The sequence shown here is derived from an EMBL/GenBank/DDBJ whole genome shotgun (WGS) entry which is preliminary data.</text>
</comment>
<evidence type="ECO:0000313" key="2">
    <source>
        <dbReference type="EMBL" id="KAJ3578315.1"/>
    </source>
</evidence>
<proteinExistence type="predicted"/>
<reference evidence="2" key="1">
    <citation type="submission" date="2022-07" db="EMBL/GenBank/DDBJ databases">
        <title>Genome Sequence of Xylaria arbuscula.</title>
        <authorList>
            <person name="Buettner E."/>
        </authorList>
    </citation>
    <scope>NUCLEOTIDE SEQUENCE</scope>
    <source>
        <strain evidence="2">VT107</strain>
    </source>
</reference>
<evidence type="ECO:0000256" key="1">
    <source>
        <dbReference type="SAM" id="MobiDB-lite"/>
    </source>
</evidence>
<dbReference type="EMBL" id="JANPWZ010000232">
    <property type="protein sequence ID" value="KAJ3578315.1"/>
    <property type="molecule type" value="Genomic_DNA"/>
</dbReference>
<name>A0A9W8NKF3_9PEZI</name>
<dbReference type="AlphaFoldDB" id="A0A9W8NKF3"/>
<organism evidence="2 3">
    <name type="scientific">Xylaria arbuscula</name>
    <dbReference type="NCBI Taxonomy" id="114810"/>
    <lineage>
        <taxon>Eukaryota</taxon>
        <taxon>Fungi</taxon>
        <taxon>Dikarya</taxon>
        <taxon>Ascomycota</taxon>
        <taxon>Pezizomycotina</taxon>
        <taxon>Sordariomycetes</taxon>
        <taxon>Xylariomycetidae</taxon>
        <taxon>Xylariales</taxon>
        <taxon>Xylariaceae</taxon>
        <taxon>Xylaria</taxon>
    </lineage>
</organism>
<sequence length="216" mass="24212">MPEKEVVVNGDEKPTQEDEVVVNGDEKPTEGDEVVVNGDGSTGDIDKSSSSVEQLITDASQLELDKASFNKIQFDDASSIDAYSIPWNKAWNTLVSEAVNESKAHWKDGDTEPWPFDASAIELHSGGLRSSTNYSSLVIPLMMTGQSDKVAFLEKWNKEIVDGSNAKIRWDDLEEWKIALYIFKGQENIHTLRHPIRFIWVRFTKPETGVEPELAK</sequence>
<gene>
    <name evidence="2" type="ORF">NPX13_g2252</name>
</gene>
<feature type="region of interest" description="Disordered" evidence="1">
    <location>
        <begin position="1"/>
        <end position="50"/>
    </location>
</feature>
<accession>A0A9W8NKF3</accession>
<protein>
    <submittedName>
        <fullName evidence="2">Uncharacterized protein</fullName>
    </submittedName>
</protein>
<feature type="compositionally biased region" description="Basic and acidic residues" evidence="1">
    <location>
        <begin position="1"/>
        <end position="16"/>
    </location>
</feature>
<dbReference type="Proteomes" id="UP001148614">
    <property type="component" value="Unassembled WGS sequence"/>
</dbReference>